<organism evidence="6 7">
    <name type="scientific">Pogonomyrmex barbatus</name>
    <name type="common">red harvester ant</name>
    <dbReference type="NCBI Taxonomy" id="144034"/>
    <lineage>
        <taxon>Eukaryota</taxon>
        <taxon>Metazoa</taxon>
        <taxon>Ecdysozoa</taxon>
        <taxon>Arthropoda</taxon>
        <taxon>Hexapoda</taxon>
        <taxon>Insecta</taxon>
        <taxon>Pterygota</taxon>
        <taxon>Neoptera</taxon>
        <taxon>Endopterygota</taxon>
        <taxon>Hymenoptera</taxon>
        <taxon>Apocrita</taxon>
        <taxon>Aculeata</taxon>
        <taxon>Formicoidea</taxon>
        <taxon>Formicidae</taxon>
        <taxon>Myrmicinae</taxon>
        <taxon>Pogonomyrmex</taxon>
    </lineage>
</organism>
<gene>
    <name evidence="7" type="primary">LOC105423812</name>
</gene>
<name>A0A6I9VY29_9HYME</name>
<keyword evidence="6" id="KW-1185">Reference proteome</keyword>
<dbReference type="InterPro" id="IPR020128">
    <property type="entry name" value="Secapin"/>
</dbReference>
<sequence length="112" mass="12886">MRFYFFQHFLYVLLPLVALTCATEASSLRAKRSVLNDIGNTLNNIGQTIKDTVKPGIDSLFHQHSTTKPERILSPTLEPEWNETESRQIITAPIRCPPNHELVKNRCRLKVR</sequence>
<comment type="subcellular location">
    <subcellularLocation>
        <location evidence="1">Secreted</location>
    </subcellularLocation>
</comment>
<evidence type="ECO:0000256" key="1">
    <source>
        <dbReference type="ARBA" id="ARBA00004613"/>
    </source>
</evidence>
<evidence type="ECO:0000256" key="2">
    <source>
        <dbReference type="ARBA" id="ARBA00006280"/>
    </source>
</evidence>
<keyword evidence="4" id="KW-1015">Disulfide bond</keyword>
<proteinExistence type="inferred from homology"/>
<evidence type="ECO:0000313" key="6">
    <source>
        <dbReference type="Proteomes" id="UP000504615"/>
    </source>
</evidence>
<dbReference type="AlphaFoldDB" id="A0A6I9VY29"/>
<dbReference type="GeneID" id="105423812"/>
<dbReference type="Pfam" id="PF17521">
    <property type="entry name" value="Secapin"/>
    <property type="match status" value="1"/>
</dbReference>
<dbReference type="OrthoDB" id="7615767at2759"/>
<accession>A0A6I9VY29</accession>
<evidence type="ECO:0000256" key="3">
    <source>
        <dbReference type="ARBA" id="ARBA00022525"/>
    </source>
</evidence>
<dbReference type="GO" id="GO:0005576">
    <property type="term" value="C:extracellular region"/>
    <property type="evidence" value="ECO:0007669"/>
    <property type="project" value="UniProtKB-SubCell"/>
</dbReference>
<dbReference type="KEGG" id="pbar:105423812"/>
<reference evidence="7" key="1">
    <citation type="submission" date="2025-08" db="UniProtKB">
        <authorList>
            <consortium name="RefSeq"/>
        </authorList>
    </citation>
    <scope>IDENTIFICATION</scope>
</reference>
<dbReference type="RefSeq" id="XP_011632030.1">
    <property type="nucleotide sequence ID" value="XM_011633728.2"/>
</dbReference>
<evidence type="ECO:0000256" key="4">
    <source>
        <dbReference type="ARBA" id="ARBA00023157"/>
    </source>
</evidence>
<comment type="similarity">
    <text evidence="2">Belongs to the secapin family.</text>
</comment>
<evidence type="ECO:0000313" key="7">
    <source>
        <dbReference type="RefSeq" id="XP_011632030.1"/>
    </source>
</evidence>
<keyword evidence="3" id="KW-0964">Secreted</keyword>
<feature type="signal peptide" evidence="5">
    <location>
        <begin position="1"/>
        <end position="25"/>
    </location>
</feature>
<feature type="chain" id="PRO_5026747239" evidence="5">
    <location>
        <begin position="26"/>
        <end position="112"/>
    </location>
</feature>
<evidence type="ECO:0000256" key="5">
    <source>
        <dbReference type="SAM" id="SignalP"/>
    </source>
</evidence>
<keyword evidence="5" id="KW-0732">Signal</keyword>
<protein>
    <submittedName>
        <fullName evidence="7">Uncharacterized protein LOC105423812</fullName>
    </submittedName>
</protein>
<dbReference type="Proteomes" id="UP000504615">
    <property type="component" value="Unplaced"/>
</dbReference>